<evidence type="ECO:0000313" key="4">
    <source>
        <dbReference type="Proteomes" id="UP001165063"/>
    </source>
</evidence>
<dbReference type="InterPro" id="IPR057826">
    <property type="entry name" value="WWE_C20G8.02"/>
</dbReference>
<dbReference type="InterPro" id="IPR029058">
    <property type="entry name" value="AB_hydrolase_fold"/>
</dbReference>
<organism evidence="3 4">
    <name type="scientific">Ambrosiozyma monospora</name>
    <name type="common">Yeast</name>
    <name type="synonym">Endomycopsis monosporus</name>
    <dbReference type="NCBI Taxonomy" id="43982"/>
    <lineage>
        <taxon>Eukaryota</taxon>
        <taxon>Fungi</taxon>
        <taxon>Dikarya</taxon>
        <taxon>Ascomycota</taxon>
        <taxon>Saccharomycotina</taxon>
        <taxon>Pichiomycetes</taxon>
        <taxon>Pichiales</taxon>
        <taxon>Pichiaceae</taxon>
        <taxon>Ambrosiozyma</taxon>
    </lineage>
</organism>
<evidence type="ECO:0000256" key="1">
    <source>
        <dbReference type="SAM" id="MobiDB-lite"/>
    </source>
</evidence>
<gene>
    <name evidence="3" type="ORF">Amon01_000119900</name>
</gene>
<dbReference type="GO" id="GO:0005737">
    <property type="term" value="C:cytoplasm"/>
    <property type="evidence" value="ECO:0007669"/>
    <property type="project" value="TreeGrafter"/>
</dbReference>
<dbReference type="GO" id="GO:0046872">
    <property type="term" value="F:metal ion binding"/>
    <property type="evidence" value="ECO:0007669"/>
    <property type="project" value="InterPro"/>
</dbReference>
<dbReference type="PANTHER" id="PTHR23509">
    <property type="entry name" value="PA-PL1 PHOSPHOLIPASE FAMILY"/>
    <property type="match status" value="1"/>
</dbReference>
<dbReference type="AlphaFoldDB" id="A0A9W6YRC3"/>
<feature type="compositionally biased region" description="Basic and acidic residues" evidence="1">
    <location>
        <begin position="260"/>
        <end position="277"/>
    </location>
</feature>
<reference evidence="3" key="1">
    <citation type="submission" date="2023-04" db="EMBL/GenBank/DDBJ databases">
        <title>Ambrosiozyma monospora NBRC 1965.</title>
        <authorList>
            <person name="Ichikawa N."/>
            <person name="Sato H."/>
            <person name="Tonouchi N."/>
        </authorList>
    </citation>
    <scope>NUCLEOTIDE SEQUENCE</scope>
    <source>
        <strain evidence="3">NBRC 1965</strain>
    </source>
</reference>
<dbReference type="PANTHER" id="PTHR23509:SF10">
    <property type="entry name" value="LD21067P"/>
    <property type="match status" value="1"/>
</dbReference>
<dbReference type="OrthoDB" id="69269at2759"/>
<evidence type="ECO:0000259" key="2">
    <source>
        <dbReference type="PROSITE" id="PS51043"/>
    </source>
</evidence>
<dbReference type="EMBL" id="BSXU01000355">
    <property type="protein sequence ID" value="GMG20386.1"/>
    <property type="molecule type" value="Genomic_DNA"/>
</dbReference>
<proteinExistence type="predicted"/>
<dbReference type="InterPro" id="IPR058055">
    <property type="entry name" value="PA-PLA1"/>
</dbReference>
<dbReference type="Pfam" id="PF02862">
    <property type="entry name" value="DDHD"/>
    <property type="match status" value="2"/>
</dbReference>
<dbReference type="PROSITE" id="PS51043">
    <property type="entry name" value="DDHD"/>
    <property type="match status" value="1"/>
</dbReference>
<dbReference type="SMART" id="SM01127">
    <property type="entry name" value="DDHD"/>
    <property type="match status" value="1"/>
</dbReference>
<feature type="domain" description="DDHD" evidence="2">
    <location>
        <begin position="521"/>
        <end position="729"/>
    </location>
</feature>
<dbReference type="SUPFAM" id="SSF53474">
    <property type="entry name" value="alpha/beta-Hydrolases"/>
    <property type="match status" value="1"/>
</dbReference>
<protein>
    <submittedName>
        <fullName evidence="3">Unnamed protein product</fullName>
    </submittedName>
</protein>
<comment type="caution">
    <text evidence="3">The sequence shown here is derived from an EMBL/GenBank/DDBJ whole genome shotgun (WGS) entry which is preliminary data.</text>
</comment>
<dbReference type="Pfam" id="PF23463">
    <property type="entry name" value="WWE_2"/>
    <property type="match status" value="1"/>
</dbReference>
<sequence length="731" mass="83947">MNHITRTRFFYRRLSQIVSFSRRPYSTPSTGLPATTPVTSPALKIKWFYSTDIPVTKPKEFNYKQVQRPERFIPFSRFDSDRIERVYQKWKNDQDGIKPVIPVNEDQLFDCDLSTMTIKPAYWNGPGYEVRRGTWFLDKVPLTMGIADELESAYQELKPYLLTKKMKTDESVKPLMKSIKSELNIYERKFQKPWPFPNPSDFEKKDKVALFKDVQRALLVDEDYSFGRLVFDKISHKLATDTIFGGYTVDRGYDPSKYSNLKEMDGHNKDDTKKPSDDAPSVDSAGTTVMDTLKKELGVDDSNERWQHDIEGDYSRNPHTSANAGDRPVDHLVLCVHGIGQSLSSEFAGVNFAHDCNSFRKIMKSMFVEHPETYASLVHPNAKKGDDIENCKVQVLPIVWRYNIDFSLDYENPELDSDGTLRLPTLSQLNIEGITPLRRLAADVVLDVLLYYEPEFKKKILANVVKSANALYDKYMERHPDFKGKVSLLGHSLGSSITLDILSLQPDAIPANSDFDPKRHLKFEVENFFGCGSPNGVFKFMKRQNVRPRQMYPISKDLSDQEILDLPIQSPKVKNYYNIFYPTDLVAYRVEPLVHRSLAKVRPEVIPYSNEKGINSKLLELSQAPYELVQNEVFKSFLNFTGLKTNFDAYITTSLENDSKNKKPSKRQRATKLDPKASELLHGMNSTGRVDYSLPEGYFDIDMINALGSHTQYLEDPDVVGFVLRQLFYKK</sequence>
<dbReference type="InterPro" id="IPR004177">
    <property type="entry name" value="DDHD_dom"/>
</dbReference>
<dbReference type="Proteomes" id="UP001165063">
    <property type="component" value="Unassembled WGS sequence"/>
</dbReference>
<evidence type="ECO:0000313" key="3">
    <source>
        <dbReference type="EMBL" id="GMG20386.1"/>
    </source>
</evidence>
<feature type="region of interest" description="Disordered" evidence="1">
    <location>
        <begin position="258"/>
        <end position="287"/>
    </location>
</feature>
<dbReference type="GO" id="GO:0004620">
    <property type="term" value="F:phospholipase activity"/>
    <property type="evidence" value="ECO:0007669"/>
    <property type="project" value="TreeGrafter"/>
</dbReference>
<name>A0A9W6YRC3_AMBMO</name>
<accession>A0A9W6YRC3</accession>
<keyword evidence="4" id="KW-1185">Reference proteome</keyword>